<dbReference type="PANTHER" id="PTHR32309">
    <property type="entry name" value="TYROSINE-PROTEIN KINASE"/>
    <property type="match status" value="1"/>
</dbReference>
<evidence type="ECO:0000259" key="19">
    <source>
        <dbReference type="Pfam" id="PF13614"/>
    </source>
</evidence>
<feature type="domain" description="AAA" evidence="19">
    <location>
        <begin position="558"/>
        <end position="709"/>
    </location>
</feature>
<keyword evidence="13 17" id="KW-0472">Membrane</keyword>
<dbReference type="EMBL" id="JAQQXP010000001">
    <property type="protein sequence ID" value="MDC8829565.1"/>
    <property type="molecule type" value="Genomic_DNA"/>
</dbReference>
<evidence type="ECO:0000256" key="14">
    <source>
        <dbReference type="ARBA" id="ARBA00023137"/>
    </source>
</evidence>
<keyword evidence="7" id="KW-0808">Transferase</keyword>
<protein>
    <recommendedName>
        <fullName evidence="4">non-specific protein-tyrosine kinase</fullName>
        <ecNumber evidence="4">2.7.10.2</ecNumber>
    </recommendedName>
</protein>
<keyword evidence="12 17" id="KW-1133">Transmembrane helix</keyword>
<evidence type="ECO:0000256" key="13">
    <source>
        <dbReference type="ARBA" id="ARBA00023136"/>
    </source>
</evidence>
<dbReference type="Pfam" id="PF13807">
    <property type="entry name" value="GNVR"/>
    <property type="match status" value="1"/>
</dbReference>
<dbReference type="EC" id="2.7.10.2" evidence="4"/>
<dbReference type="Proteomes" id="UP001218788">
    <property type="component" value="Unassembled WGS sequence"/>
</dbReference>
<reference evidence="21 22" key="1">
    <citation type="submission" date="2022-10" db="EMBL/GenBank/DDBJ databases">
        <title>Alteromonas sp. chi3 Genome sequencing.</title>
        <authorList>
            <person name="Park S."/>
        </authorList>
    </citation>
    <scope>NUCLEOTIDE SEQUENCE [LARGE SCALE GENOMIC DNA]</scope>
    <source>
        <strain evidence="22">chi3</strain>
    </source>
</reference>
<dbReference type="Gene3D" id="3.40.50.300">
    <property type="entry name" value="P-loop containing nucleotide triphosphate hydrolases"/>
    <property type="match status" value="1"/>
</dbReference>
<evidence type="ECO:0000256" key="10">
    <source>
        <dbReference type="ARBA" id="ARBA00022777"/>
    </source>
</evidence>
<comment type="subcellular location">
    <subcellularLocation>
        <location evidence="1">Cell inner membrane</location>
        <topology evidence="1">Multi-pass membrane protein</topology>
    </subcellularLocation>
</comment>
<comment type="similarity">
    <text evidence="3">Belongs to the etk/wzc family.</text>
</comment>
<keyword evidence="14" id="KW-0829">Tyrosine-protein kinase</keyword>
<keyword evidence="6" id="KW-0997">Cell inner membrane</keyword>
<name>A0ABT5KXS2_9ALTE</name>
<evidence type="ECO:0000256" key="2">
    <source>
        <dbReference type="ARBA" id="ARBA00007316"/>
    </source>
</evidence>
<dbReference type="InterPro" id="IPR025669">
    <property type="entry name" value="AAA_dom"/>
</dbReference>
<dbReference type="InterPro" id="IPR027417">
    <property type="entry name" value="P-loop_NTPase"/>
</dbReference>
<evidence type="ECO:0000256" key="6">
    <source>
        <dbReference type="ARBA" id="ARBA00022519"/>
    </source>
</evidence>
<evidence type="ECO:0000256" key="16">
    <source>
        <dbReference type="SAM" id="Coils"/>
    </source>
</evidence>
<dbReference type="NCBIfam" id="TIGR01007">
    <property type="entry name" value="eps_fam"/>
    <property type="match status" value="1"/>
</dbReference>
<evidence type="ECO:0000256" key="3">
    <source>
        <dbReference type="ARBA" id="ARBA00008883"/>
    </source>
</evidence>
<evidence type="ECO:0000313" key="22">
    <source>
        <dbReference type="Proteomes" id="UP001218788"/>
    </source>
</evidence>
<evidence type="ECO:0000256" key="5">
    <source>
        <dbReference type="ARBA" id="ARBA00022475"/>
    </source>
</evidence>
<keyword evidence="22" id="KW-1185">Reference proteome</keyword>
<dbReference type="InterPro" id="IPR050445">
    <property type="entry name" value="Bact_polysacc_biosynth/exp"/>
</dbReference>
<dbReference type="InterPro" id="IPR005702">
    <property type="entry name" value="Wzc-like_C"/>
</dbReference>
<dbReference type="SUPFAM" id="SSF52540">
    <property type="entry name" value="P-loop containing nucleoside triphosphate hydrolases"/>
    <property type="match status" value="1"/>
</dbReference>
<evidence type="ECO:0000256" key="7">
    <source>
        <dbReference type="ARBA" id="ARBA00022679"/>
    </source>
</evidence>
<feature type="domain" description="Polysaccharide chain length determinant N-terminal" evidence="18">
    <location>
        <begin position="20"/>
        <end position="110"/>
    </location>
</feature>
<proteinExistence type="inferred from homology"/>
<evidence type="ECO:0000259" key="18">
    <source>
        <dbReference type="Pfam" id="PF02706"/>
    </source>
</evidence>
<comment type="catalytic activity">
    <reaction evidence="15">
        <text>L-tyrosyl-[protein] + ATP = O-phospho-L-tyrosyl-[protein] + ADP + H(+)</text>
        <dbReference type="Rhea" id="RHEA:10596"/>
        <dbReference type="Rhea" id="RHEA-COMP:10136"/>
        <dbReference type="Rhea" id="RHEA-COMP:20101"/>
        <dbReference type="ChEBI" id="CHEBI:15378"/>
        <dbReference type="ChEBI" id="CHEBI:30616"/>
        <dbReference type="ChEBI" id="CHEBI:46858"/>
        <dbReference type="ChEBI" id="CHEBI:61978"/>
        <dbReference type="ChEBI" id="CHEBI:456216"/>
        <dbReference type="EC" id="2.7.10.2"/>
    </reaction>
</comment>
<feature type="transmembrane region" description="Helical" evidence="17">
    <location>
        <begin position="36"/>
        <end position="58"/>
    </location>
</feature>
<keyword evidence="10" id="KW-0418">Kinase</keyword>
<sequence length="747" mass="83307">MSSNGIAKTDDKAMNQDDVIDLGRYLMVIKRYKWKILGLALVFTLLVALIVLSMTPIYKASSSLLIEAEEAKVVSIEEVYGLDSTGKEYFQTQYEILKSRHIAEKVVDKLDLTNSPYFASEEDEGGIKDFLEGAKATIKSLLTFLPQSEKEVLTQEEIDWINKQKVIESFMESMTVSPVNNTQVVKISFESESPKLAAKIADTTAEVYIESYLEAKFDMTSKATTWLNDSLQGLRLKLERSEQRLAEFYEKEQLVDLDGVVGLAAEELQGLSEQLLEAENRLKNSEIIYQQVQNYAGDIDEIAKLPEVLNHPSIQSVRESELTAQSKVSELSKVYGPKHQKMISAMAELNSVKESMNRQVRALISGITSDYGQATSQVAGLRKAVADAKAQYRKLTTLDSQRKILQREVSINQQLYDSFFTRLKETSEVGGFESANARILDRATIPVYPAKPKTTLIVLAAFVLSLGFGVFIAVIMDVLNSGIRSVEDVERKLGQRMMGLIPWQPHKKKEDLPLREFFDPAHHTFSEAIRTLRTSVQLIDIETTKQVIMVTSSVPKEGKTTVSINMAFAMGQLGKTILVDTDMRRPSVAKRFDFPGFQPGLSNLLAGTHRLDECLVSDAEAGIDVISAGSIPTNPQEMLASNKFKDLITELKTVYDYIIIDTAPTQAVSDSIVVSKVCDVVLYVVRADNTKEQLINSGLNRFMSTGKRVDGIVLNQVDLQKSSNAYAYTGYYDKYGYNSHYADGKDS</sequence>
<evidence type="ECO:0000259" key="20">
    <source>
        <dbReference type="Pfam" id="PF13807"/>
    </source>
</evidence>
<feature type="transmembrane region" description="Helical" evidence="17">
    <location>
        <begin position="456"/>
        <end position="476"/>
    </location>
</feature>
<organism evidence="21 22">
    <name type="scientific">Alteromonas gilva</name>
    <dbReference type="NCBI Taxonomy" id="2987522"/>
    <lineage>
        <taxon>Bacteria</taxon>
        <taxon>Pseudomonadati</taxon>
        <taxon>Pseudomonadota</taxon>
        <taxon>Gammaproteobacteria</taxon>
        <taxon>Alteromonadales</taxon>
        <taxon>Alteromonadaceae</taxon>
        <taxon>Alteromonas/Salinimonas group</taxon>
        <taxon>Alteromonas</taxon>
    </lineage>
</organism>
<dbReference type="Pfam" id="PF13614">
    <property type="entry name" value="AAA_31"/>
    <property type="match status" value="1"/>
</dbReference>
<comment type="caution">
    <text evidence="21">The sequence shown here is derived from an EMBL/GenBank/DDBJ whole genome shotgun (WGS) entry which is preliminary data.</text>
</comment>
<feature type="domain" description="Tyrosine-protein kinase G-rich" evidence="20">
    <location>
        <begin position="401"/>
        <end position="475"/>
    </location>
</feature>
<dbReference type="InterPro" id="IPR003856">
    <property type="entry name" value="LPS_length_determ_N"/>
</dbReference>
<evidence type="ECO:0000256" key="4">
    <source>
        <dbReference type="ARBA" id="ARBA00011903"/>
    </source>
</evidence>
<keyword evidence="8 17" id="KW-0812">Transmembrane</keyword>
<gene>
    <name evidence="21" type="ORF">OIK42_02205</name>
</gene>
<evidence type="ECO:0000256" key="12">
    <source>
        <dbReference type="ARBA" id="ARBA00022989"/>
    </source>
</evidence>
<evidence type="ECO:0000256" key="17">
    <source>
        <dbReference type="SAM" id="Phobius"/>
    </source>
</evidence>
<dbReference type="RefSeq" id="WP_273638004.1">
    <property type="nucleotide sequence ID" value="NZ_JAQQXP010000001.1"/>
</dbReference>
<evidence type="ECO:0000256" key="11">
    <source>
        <dbReference type="ARBA" id="ARBA00022840"/>
    </source>
</evidence>
<dbReference type="PANTHER" id="PTHR32309:SF13">
    <property type="entry name" value="FERRIC ENTEROBACTIN TRANSPORT PROTEIN FEPE"/>
    <property type="match status" value="1"/>
</dbReference>
<dbReference type="CDD" id="cd05387">
    <property type="entry name" value="BY-kinase"/>
    <property type="match status" value="1"/>
</dbReference>
<evidence type="ECO:0000256" key="15">
    <source>
        <dbReference type="ARBA" id="ARBA00051245"/>
    </source>
</evidence>
<accession>A0ABT5KXS2</accession>
<comment type="similarity">
    <text evidence="2">Belongs to the CpsD/CapB family.</text>
</comment>
<evidence type="ECO:0000256" key="1">
    <source>
        <dbReference type="ARBA" id="ARBA00004429"/>
    </source>
</evidence>
<dbReference type="Pfam" id="PF02706">
    <property type="entry name" value="Wzz"/>
    <property type="match status" value="1"/>
</dbReference>
<dbReference type="InterPro" id="IPR032807">
    <property type="entry name" value="GNVR"/>
</dbReference>
<feature type="coiled-coil region" evidence="16">
    <location>
        <begin position="231"/>
        <end position="288"/>
    </location>
</feature>
<keyword evidence="5" id="KW-1003">Cell membrane</keyword>
<evidence type="ECO:0000313" key="21">
    <source>
        <dbReference type="EMBL" id="MDC8829565.1"/>
    </source>
</evidence>
<keyword evidence="11" id="KW-0067">ATP-binding</keyword>
<evidence type="ECO:0000256" key="8">
    <source>
        <dbReference type="ARBA" id="ARBA00022692"/>
    </source>
</evidence>
<evidence type="ECO:0000256" key="9">
    <source>
        <dbReference type="ARBA" id="ARBA00022741"/>
    </source>
</evidence>
<keyword evidence="9" id="KW-0547">Nucleotide-binding</keyword>
<keyword evidence="16" id="KW-0175">Coiled coil</keyword>